<dbReference type="Proteomes" id="UP001472677">
    <property type="component" value="Unassembled WGS sequence"/>
</dbReference>
<evidence type="ECO:0000313" key="1">
    <source>
        <dbReference type="EMBL" id="KAK8593937.1"/>
    </source>
</evidence>
<keyword evidence="2" id="KW-1185">Reference proteome</keyword>
<sequence length="140" mass="15502">MWISGLRFRKCDNCDNWSLGHEDIGQVCGVIDRRERNRLENFDVMLVQTALGHLGMVHGLPGLTTAAASSFAGGKSPEIVLELDSNSHQDKEFEIPYSNLNYSLDNVANIFSIALTYIESNLVPVPLTIAPTVTEPGWRL</sequence>
<protein>
    <submittedName>
        <fullName evidence="1">Uncharacterized protein</fullName>
    </submittedName>
</protein>
<reference evidence="1 2" key="1">
    <citation type="journal article" date="2024" name="G3 (Bethesda)">
        <title>Genome assembly of Hibiscus sabdariffa L. provides insights into metabolisms of medicinal natural products.</title>
        <authorList>
            <person name="Kim T."/>
        </authorList>
    </citation>
    <scope>NUCLEOTIDE SEQUENCE [LARGE SCALE GENOMIC DNA]</scope>
    <source>
        <strain evidence="1">TK-2024</strain>
        <tissue evidence="1">Old leaves</tissue>
    </source>
</reference>
<comment type="caution">
    <text evidence="1">The sequence shown here is derived from an EMBL/GenBank/DDBJ whole genome shotgun (WGS) entry which is preliminary data.</text>
</comment>
<organism evidence="1 2">
    <name type="scientific">Hibiscus sabdariffa</name>
    <name type="common">roselle</name>
    <dbReference type="NCBI Taxonomy" id="183260"/>
    <lineage>
        <taxon>Eukaryota</taxon>
        <taxon>Viridiplantae</taxon>
        <taxon>Streptophyta</taxon>
        <taxon>Embryophyta</taxon>
        <taxon>Tracheophyta</taxon>
        <taxon>Spermatophyta</taxon>
        <taxon>Magnoliopsida</taxon>
        <taxon>eudicotyledons</taxon>
        <taxon>Gunneridae</taxon>
        <taxon>Pentapetalae</taxon>
        <taxon>rosids</taxon>
        <taxon>malvids</taxon>
        <taxon>Malvales</taxon>
        <taxon>Malvaceae</taxon>
        <taxon>Malvoideae</taxon>
        <taxon>Hibiscus</taxon>
    </lineage>
</organism>
<gene>
    <name evidence="1" type="ORF">V6N12_046010</name>
</gene>
<name>A0ABR2G5J8_9ROSI</name>
<proteinExistence type="predicted"/>
<evidence type="ECO:0000313" key="2">
    <source>
        <dbReference type="Proteomes" id="UP001472677"/>
    </source>
</evidence>
<accession>A0ABR2G5J8</accession>
<dbReference type="EMBL" id="JBBPBM010000003">
    <property type="protein sequence ID" value="KAK8593937.1"/>
    <property type="molecule type" value="Genomic_DNA"/>
</dbReference>